<proteinExistence type="inferred from homology"/>
<reference evidence="2 3" key="1">
    <citation type="submission" date="2021-07" db="EMBL/GenBank/DDBJ databases">
        <title>A novel phosphonate cluster across the Pantoea species complex is important for pathogenicity in onion.</title>
        <authorList>
            <person name="Zhao M."/>
            <person name="Stice S."/>
            <person name="Shin G.Y."/>
            <person name="Coutinho T."/>
            <person name="Gitaitis R."/>
            <person name="Kvitko B."/>
            <person name="Dutta B."/>
        </authorList>
    </citation>
    <scope>NUCLEOTIDE SEQUENCE [LARGE SCALE GENOMIC DNA]</scope>
    <source>
        <strain evidence="2 3">BD 382</strain>
    </source>
</reference>
<dbReference type="PANTHER" id="PTHR11406">
    <property type="entry name" value="PHOSPHOGLYCERATE KINASE"/>
    <property type="match status" value="1"/>
</dbReference>
<keyword evidence="3" id="KW-1185">Reference proteome</keyword>
<dbReference type="RefSeq" id="WP_218995331.1">
    <property type="nucleotide sequence ID" value="NZ_JAHVXU010000003.1"/>
</dbReference>
<dbReference type="Proteomes" id="UP001197236">
    <property type="component" value="Unassembled WGS sequence"/>
</dbReference>
<protein>
    <submittedName>
        <fullName evidence="2">Phosphoglycerate kinase</fullName>
    </submittedName>
</protein>
<comment type="caution">
    <text evidence="2">The sequence shown here is derived from an EMBL/GenBank/DDBJ whole genome shotgun (WGS) entry which is preliminary data.</text>
</comment>
<dbReference type="Pfam" id="PF00162">
    <property type="entry name" value="PGK"/>
    <property type="match status" value="1"/>
</dbReference>
<keyword evidence="2" id="KW-0808">Transferase</keyword>
<dbReference type="EMBL" id="JAHVXZ010000003">
    <property type="protein sequence ID" value="MBW1256980.1"/>
    <property type="molecule type" value="Genomic_DNA"/>
</dbReference>
<dbReference type="PANTHER" id="PTHR11406:SF23">
    <property type="entry name" value="PHOSPHOGLYCERATE KINASE 1, CHLOROPLASTIC-RELATED"/>
    <property type="match status" value="1"/>
</dbReference>
<evidence type="ECO:0000313" key="2">
    <source>
        <dbReference type="EMBL" id="MBW1256980.1"/>
    </source>
</evidence>
<sequence length="356" mass="39681">MILYSAGINISSGVRTHPRINEDAESIKSLMNGQQSILIYNHQGDYFKKTAEPTPWIASLLSERLQQHVHYFPDCVGRKAQDFIARLSEGEVALMGNTRFYPEEQQNDATFAADLAKPGDRLVIGGFSKLHRKNASNCAIKAFIPWCYSEGVLSQLEELEQIHSALYRHRPTILLLGGNKKEKLQFLFHHPRLPYVDRVIAGGAVLNSLLKARGIQIGQSDCFPLPENASFNLPLYLPEVLIVSDAQGRMVRRPLLQVRDRDRIVDFIFSEEFLADVTGPDDISFFAAGPLSVPGSQYAHAAYRTLKRKGIQGLFMGGDTLTETETFSFTSSGGGAVLHFFSSGYEDIKFQESYGS</sequence>
<name>A0ABS6VD08_9GAMM</name>
<evidence type="ECO:0000256" key="1">
    <source>
        <dbReference type="ARBA" id="ARBA00008982"/>
    </source>
</evidence>
<dbReference type="InterPro" id="IPR001576">
    <property type="entry name" value="Phosphoglycerate_kinase"/>
</dbReference>
<evidence type="ECO:0000313" key="3">
    <source>
        <dbReference type="Proteomes" id="UP001197236"/>
    </source>
</evidence>
<accession>A0ABS6VD08</accession>
<keyword evidence="2" id="KW-0418">Kinase</keyword>
<comment type="similarity">
    <text evidence="1">Belongs to the phosphoglycerate kinase family.</text>
</comment>
<dbReference type="GO" id="GO:0016301">
    <property type="term" value="F:kinase activity"/>
    <property type="evidence" value="ECO:0007669"/>
    <property type="project" value="UniProtKB-KW"/>
</dbReference>
<organism evidence="2 3">
    <name type="scientific">Pantoea allii</name>
    <dbReference type="NCBI Taxonomy" id="574096"/>
    <lineage>
        <taxon>Bacteria</taxon>
        <taxon>Pseudomonadati</taxon>
        <taxon>Pseudomonadota</taxon>
        <taxon>Gammaproteobacteria</taxon>
        <taxon>Enterobacterales</taxon>
        <taxon>Erwiniaceae</taxon>
        <taxon>Pantoea</taxon>
    </lineage>
</organism>
<gene>
    <name evidence="2" type="primary">pgk</name>
    <name evidence="2" type="ORF">KYI95_07145</name>
</gene>